<dbReference type="CDD" id="cd07361">
    <property type="entry name" value="MEMO_like"/>
    <property type="match status" value="1"/>
</dbReference>
<dbReference type="Proteomes" id="UP000231632">
    <property type="component" value="Unassembled WGS sequence"/>
</dbReference>
<dbReference type="PANTHER" id="PTHR11060:SF0">
    <property type="entry name" value="PROTEIN MEMO1"/>
    <property type="match status" value="1"/>
</dbReference>
<dbReference type="Gene3D" id="3.40.830.10">
    <property type="entry name" value="LigB-like"/>
    <property type="match status" value="1"/>
</dbReference>
<dbReference type="NCBIfam" id="TIGR04336">
    <property type="entry name" value="AmmeMemoSam_B"/>
    <property type="match status" value="1"/>
</dbReference>
<dbReference type="HAMAP" id="MF_00055">
    <property type="entry name" value="MEMO1"/>
    <property type="match status" value="1"/>
</dbReference>
<keyword evidence="4" id="KW-1185">Reference proteome</keyword>
<comment type="caution">
    <text evidence="3">The sequence shown here is derived from an EMBL/GenBank/DDBJ whole genome shotgun (WGS) entry which is preliminary data.</text>
</comment>
<organism evidence="3 4">
    <name type="scientific">Mariprofundus micogutta</name>
    <dbReference type="NCBI Taxonomy" id="1921010"/>
    <lineage>
        <taxon>Bacteria</taxon>
        <taxon>Pseudomonadati</taxon>
        <taxon>Pseudomonadota</taxon>
        <taxon>Candidatius Mariprofundia</taxon>
        <taxon>Mariprofundales</taxon>
        <taxon>Mariprofundaceae</taxon>
        <taxon>Mariprofundus</taxon>
    </lineage>
</organism>
<name>A0A1L8CQ82_9PROT</name>
<evidence type="ECO:0000256" key="2">
    <source>
        <dbReference type="HAMAP-Rule" id="MF_00055"/>
    </source>
</evidence>
<dbReference type="PANTHER" id="PTHR11060">
    <property type="entry name" value="PROTEIN MEMO1"/>
    <property type="match status" value="1"/>
</dbReference>
<sequence>MSVRPAAVAGMFYPDHADELSQFINNSVATAENATGKLIIGCPKAVIVPHAGYIYSGLTAAFAYAAVKSTAIRRVLLFGPAHRVPFYGMALPECDVFETPLGRIELDQESMTAALELPHVCLNDQAHAREHSLEVQLPFLQIVLNDIQLIPLCVGMVEPEAVAEVMSALWGGDDTLVVISSDLSHFHAYQEARAIDEKSIETVLAKTDDLSHDQACGATAINALQQIAREKHMSLKLLDYRNSGDTAGDKDRVVGYASIGCYEHRSAHE</sequence>
<evidence type="ECO:0000256" key="1">
    <source>
        <dbReference type="ARBA" id="ARBA00006315"/>
    </source>
</evidence>
<dbReference type="Pfam" id="PF01875">
    <property type="entry name" value="Memo"/>
    <property type="match status" value="1"/>
</dbReference>
<dbReference type="AlphaFoldDB" id="A0A1L8CQ82"/>
<dbReference type="OrthoDB" id="9782820at2"/>
<dbReference type="RefSeq" id="WP_072660379.1">
    <property type="nucleotide sequence ID" value="NZ_BDFD01000020.1"/>
</dbReference>
<evidence type="ECO:0000313" key="3">
    <source>
        <dbReference type="EMBL" id="GAV21071.1"/>
    </source>
</evidence>
<reference evidence="3 4" key="1">
    <citation type="journal article" date="2017" name="Arch. Microbiol.">
        <title>Mariprofundus micogutta sp. nov., a novel iron-oxidizing zetaproteobacterium isolated from a deep-sea hydrothermal field at the Bayonnaise knoll of the Izu-Ogasawara arc, and a description of Mariprofundales ord. nov. and Zetaproteobacteria classis nov.</title>
        <authorList>
            <person name="Makita H."/>
            <person name="Tanaka E."/>
            <person name="Mitsunobu S."/>
            <person name="Miyazaki M."/>
            <person name="Nunoura T."/>
            <person name="Uematsu K."/>
            <person name="Takaki Y."/>
            <person name="Nishi S."/>
            <person name="Shimamura S."/>
            <person name="Takai K."/>
        </authorList>
    </citation>
    <scope>NUCLEOTIDE SEQUENCE [LARGE SCALE GENOMIC DNA]</scope>
    <source>
        <strain evidence="3 4">ET2</strain>
    </source>
</reference>
<evidence type="ECO:0000313" key="4">
    <source>
        <dbReference type="Proteomes" id="UP000231632"/>
    </source>
</evidence>
<proteinExistence type="inferred from homology"/>
<dbReference type="InterPro" id="IPR002737">
    <property type="entry name" value="MEMO1_fam"/>
</dbReference>
<dbReference type="STRING" id="1921010.MMIC_P2050"/>
<dbReference type="EMBL" id="BDFD01000020">
    <property type="protein sequence ID" value="GAV21071.1"/>
    <property type="molecule type" value="Genomic_DNA"/>
</dbReference>
<comment type="similarity">
    <text evidence="1 2">Belongs to the MEMO1 family.</text>
</comment>
<accession>A0A1L8CQ82</accession>
<protein>
    <recommendedName>
        <fullName evidence="2">MEMO1 family protein MMIC_P2050</fullName>
    </recommendedName>
</protein>
<gene>
    <name evidence="3" type="ORF">MMIC_P2050</name>
</gene>